<feature type="compositionally biased region" description="Low complexity" evidence="8">
    <location>
        <begin position="7"/>
        <end position="25"/>
    </location>
</feature>
<dbReference type="PANTHER" id="PTHR24055">
    <property type="entry name" value="MITOGEN-ACTIVATED PROTEIN KINASE"/>
    <property type="match status" value="1"/>
</dbReference>
<comment type="similarity">
    <text evidence="7">Belongs to the protein kinase superfamily. Ser/Thr protein kinase family. MAP kinase subfamily.</text>
</comment>
<organism evidence="10 11">
    <name type="scientific">Phytophthora oleae</name>
    <dbReference type="NCBI Taxonomy" id="2107226"/>
    <lineage>
        <taxon>Eukaryota</taxon>
        <taxon>Sar</taxon>
        <taxon>Stramenopiles</taxon>
        <taxon>Oomycota</taxon>
        <taxon>Peronosporomycetes</taxon>
        <taxon>Peronosporales</taxon>
        <taxon>Peronosporaceae</taxon>
        <taxon>Phytophthora</taxon>
    </lineage>
</organism>
<evidence type="ECO:0000256" key="7">
    <source>
        <dbReference type="RuleBase" id="RU361165"/>
    </source>
</evidence>
<feature type="binding site" evidence="6">
    <location>
        <position position="530"/>
    </location>
    <ligand>
        <name>ATP</name>
        <dbReference type="ChEBI" id="CHEBI:30616"/>
    </ligand>
</feature>
<dbReference type="PROSITE" id="PS01351">
    <property type="entry name" value="MAPK"/>
    <property type="match status" value="1"/>
</dbReference>
<dbReference type="InterPro" id="IPR000719">
    <property type="entry name" value="Prot_kinase_dom"/>
</dbReference>
<dbReference type="GO" id="GO:0005524">
    <property type="term" value="F:ATP binding"/>
    <property type="evidence" value="ECO:0007669"/>
    <property type="project" value="UniProtKB-UniRule"/>
</dbReference>
<sequence length="875" mass="96478">MTRQHSTRSPSPAPSTRLRGLSSPVPAGPGSGGGQRTQKLLARLFRRKERSPSAPRPLTAGRSLYGEEEETKAHVDSPMRALLRSLSLQRGRKTEEVRTPSSEPVQVLVEGVLTVLMQQCYWRSKPCYFVLEKTLASGAGALGTHVKFTLRQFGFKPESRKPGRLVATVTLSQNDVVADLRSYRQVKHALELQLASPDQRTELADAEAEDREEESGSQVLRLAAMDEQTHAKWLHTLNSCISKLISQAETQYRLGDSTGWHAATEPAKVVPMFGDEGRRASVLVTRDRERSGSAISCTSSECSNNNLDENEFPAEEIRAARKDLGDEDEEECKPAAHDTQTTAQVVPDITQEELPASADVGYCCTPDYRSSESSNSRSRDTDNNAADAKESSNQEDNQGDDSEEDSVAGDLTTQSSAAPYKSAVLAGRGASSVYQNVGLEDEYTKASTRSSVAAGNGHGRLPRAAFGASSSSSGLFPMMRSQTHSFNANGQVFTLDTRYQLVKPIGNGAYGAVIAVKDVVNGGENLAVKKITNIFEDLVDAKRILREVRLLGHFKHKNITRLLDLSPPPSRKQFDDMYIITELMETDLHQVIYSMQPMSDDHVKYFLYQMLCALHHIHSAGVLHRDMKPSNILLNANCDLKVCDFGLARGGVSSSSWAAHELSHPGELTEYVVTRWYRAPEIMLNCLQYSTAIDVWAVGCIFAEMLLREPLFPGNDYLHQLKLIIKFLGTPKQEDISFVKNTKALRFLTKLAISKPKKWRDVFAGSGAENAVSSEAMDLLSKMLMFNPEKRISVDAALRHPYLATFFDESDLALSKPFDFSFDLADDQLSKDALIDLLCEDIEQFHPPVPVSVAPIPLSTAASRFFRMGMTASAS</sequence>
<keyword evidence="11" id="KW-1185">Reference proteome</keyword>
<evidence type="ECO:0000313" key="10">
    <source>
        <dbReference type="EMBL" id="KAL3670032.1"/>
    </source>
</evidence>
<dbReference type="PROSITE" id="PS00107">
    <property type="entry name" value="PROTEIN_KINASE_ATP"/>
    <property type="match status" value="1"/>
</dbReference>
<dbReference type="EC" id="2.7.11.24" evidence="7"/>
<comment type="activity regulation">
    <text evidence="7">Activated by threonine and tyrosine phosphorylation.</text>
</comment>
<proteinExistence type="inferred from homology"/>
<keyword evidence="5 6" id="KW-0067">ATP-binding</keyword>
<dbReference type="PROSITE" id="PS00108">
    <property type="entry name" value="PROTEIN_KINASE_ST"/>
    <property type="match status" value="1"/>
</dbReference>
<dbReference type="SUPFAM" id="SSF56112">
    <property type="entry name" value="Protein kinase-like (PK-like)"/>
    <property type="match status" value="1"/>
</dbReference>
<dbReference type="InterPro" id="IPR011009">
    <property type="entry name" value="Kinase-like_dom_sf"/>
</dbReference>
<name>A0ABD3FUI0_9STRA</name>
<dbReference type="EMBL" id="JBIMZQ010000008">
    <property type="protein sequence ID" value="KAL3670032.1"/>
    <property type="molecule type" value="Genomic_DNA"/>
</dbReference>
<keyword evidence="7" id="KW-0460">Magnesium</keyword>
<feature type="region of interest" description="Disordered" evidence="8">
    <location>
        <begin position="322"/>
        <end position="415"/>
    </location>
</feature>
<evidence type="ECO:0000259" key="9">
    <source>
        <dbReference type="PROSITE" id="PS50011"/>
    </source>
</evidence>
<keyword evidence="2 7" id="KW-0808">Transferase</keyword>
<dbReference type="AlphaFoldDB" id="A0ABD3FUI0"/>
<dbReference type="CDD" id="cd07834">
    <property type="entry name" value="STKc_MAPK"/>
    <property type="match status" value="1"/>
</dbReference>
<accession>A0ABD3FUI0</accession>
<dbReference type="Pfam" id="PF00069">
    <property type="entry name" value="Pkinase"/>
    <property type="match status" value="1"/>
</dbReference>
<feature type="region of interest" description="Disordered" evidence="8">
    <location>
        <begin position="1"/>
        <end position="77"/>
    </location>
</feature>
<keyword evidence="1 7" id="KW-0723">Serine/threonine-protein kinase</keyword>
<evidence type="ECO:0000256" key="8">
    <source>
        <dbReference type="SAM" id="MobiDB-lite"/>
    </source>
</evidence>
<keyword evidence="3 6" id="KW-0547">Nucleotide-binding</keyword>
<dbReference type="GO" id="GO:0004707">
    <property type="term" value="F:MAP kinase activity"/>
    <property type="evidence" value="ECO:0007669"/>
    <property type="project" value="UniProtKB-EC"/>
</dbReference>
<evidence type="ECO:0000256" key="1">
    <source>
        <dbReference type="ARBA" id="ARBA00022527"/>
    </source>
</evidence>
<dbReference type="FunFam" id="1.10.510.10:FF:000040">
    <property type="entry name" value="Mitogen-activated protein kinase"/>
    <property type="match status" value="1"/>
</dbReference>
<dbReference type="Proteomes" id="UP001632037">
    <property type="component" value="Unassembled WGS sequence"/>
</dbReference>
<evidence type="ECO:0000256" key="2">
    <source>
        <dbReference type="ARBA" id="ARBA00022679"/>
    </source>
</evidence>
<dbReference type="Gene3D" id="1.10.510.10">
    <property type="entry name" value="Transferase(Phosphotransferase) domain 1"/>
    <property type="match status" value="1"/>
</dbReference>
<evidence type="ECO:0000256" key="6">
    <source>
        <dbReference type="PROSITE-ProRule" id="PRU10141"/>
    </source>
</evidence>
<dbReference type="InterPro" id="IPR050117">
    <property type="entry name" value="MAPK"/>
</dbReference>
<dbReference type="InterPro" id="IPR008271">
    <property type="entry name" value="Ser/Thr_kinase_AS"/>
</dbReference>
<feature type="compositionally biased region" description="Basic and acidic residues" evidence="8">
    <location>
        <begin position="377"/>
        <end position="392"/>
    </location>
</feature>
<feature type="compositionally biased region" description="Low complexity" evidence="8">
    <location>
        <begin position="367"/>
        <end position="376"/>
    </location>
</feature>
<evidence type="ECO:0000313" key="11">
    <source>
        <dbReference type="Proteomes" id="UP001632037"/>
    </source>
</evidence>
<protein>
    <recommendedName>
        <fullName evidence="7">Mitogen-activated protein kinase</fullName>
        <ecNumber evidence="7">2.7.11.24</ecNumber>
    </recommendedName>
</protein>
<feature type="domain" description="Protein kinase" evidence="9">
    <location>
        <begin position="499"/>
        <end position="803"/>
    </location>
</feature>
<dbReference type="SMART" id="SM00220">
    <property type="entry name" value="S_TKc"/>
    <property type="match status" value="1"/>
</dbReference>
<dbReference type="FunFam" id="3.30.200.20:FF:000961">
    <property type="entry name" value="Mitogen-activated protein kinase"/>
    <property type="match status" value="1"/>
</dbReference>
<keyword evidence="4 7" id="KW-0418">Kinase</keyword>
<comment type="caution">
    <text evidence="10">The sequence shown here is derived from an EMBL/GenBank/DDBJ whole genome shotgun (WGS) entry which is preliminary data.</text>
</comment>
<dbReference type="InterPro" id="IPR017441">
    <property type="entry name" value="Protein_kinase_ATP_BS"/>
</dbReference>
<dbReference type="Gene3D" id="3.30.200.20">
    <property type="entry name" value="Phosphorylase Kinase, domain 1"/>
    <property type="match status" value="1"/>
</dbReference>
<evidence type="ECO:0000256" key="5">
    <source>
        <dbReference type="ARBA" id="ARBA00022840"/>
    </source>
</evidence>
<evidence type="ECO:0000256" key="4">
    <source>
        <dbReference type="ARBA" id="ARBA00022777"/>
    </source>
</evidence>
<evidence type="ECO:0000256" key="3">
    <source>
        <dbReference type="ARBA" id="ARBA00022741"/>
    </source>
</evidence>
<gene>
    <name evidence="10" type="ORF">V7S43_005402</name>
</gene>
<feature type="compositionally biased region" description="Acidic residues" evidence="8">
    <location>
        <begin position="397"/>
        <end position="407"/>
    </location>
</feature>
<dbReference type="InterPro" id="IPR003527">
    <property type="entry name" value="MAP_kinase_CS"/>
</dbReference>
<reference evidence="10 11" key="1">
    <citation type="submission" date="2024-09" db="EMBL/GenBank/DDBJ databases">
        <title>Genome sequencing and assembly of Phytophthora oleae, isolate VK10A, causative agent of rot of olive drupes.</title>
        <authorList>
            <person name="Conti Taguali S."/>
            <person name="Riolo M."/>
            <person name="La Spada F."/>
            <person name="Cacciola S.O."/>
            <person name="Dionisio G."/>
        </authorList>
    </citation>
    <scope>NUCLEOTIDE SEQUENCE [LARGE SCALE GENOMIC DNA]</scope>
    <source>
        <strain evidence="10 11">VK10A</strain>
    </source>
</reference>
<comment type="catalytic activity">
    <reaction evidence="7">
        <text>L-threonyl-[protein] + ATP = O-phospho-L-threonyl-[protein] + ADP + H(+)</text>
        <dbReference type="Rhea" id="RHEA:46608"/>
        <dbReference type="Rhea" id="RHEA-COMP:11060"/>
        <dbReference type="Rhea" id="RHEA-COMP:11605"/>
        <dbReference type="ChEBI" id="CHEBI:15378"/>
        <dbReference type="ChEBI" id="CHEBI:30013"/>
        <dbReference type="ChEBI" id="CHEBI:30616"/>
        <dbReference type="ChEBI" id="CHEBI:61977"/>
        <dbReference type="ChEBI" id="CHEBI:456216"/>
        <dbReference type="EC" id="2.7.11.24"/>
    </reaction>
</comment>
<dbReference type="PROSITE" id="PS50011">
    <property type="entry name" value="PROTEIN_KINASE_DOM"/>
    <property type="match status" value="1"/>
</dbReference>
<comment type="cofactor">
    <cofactor evidence="7">
        <name>Mg(2+)</name>
        <dbReference type="ChEBI" id="CHEBI:18420"/>
    </cofactor>
</comment>